<dbReference type="PROSITE" id="PS00028">
    <property type="entry name" value="ZINC_FINGER_C2H2_1"/>
    <property type="match status" value="4"/>
</dbReference>
<feature type="region of interest" description="Disordered" evidence="6">
    <location>
        <begin position="1"/>
        <end position="22"/>
    </location>
</feature>
<feature type="domain" description="C2H2-type" evidence="7">
    <location>
        <begin position="293"/>
        <end position="320"/>
    </location>
</feature>
<evidence type="ECO:0000313" key="8">
    <source>
        <dbReference type="EMBL" id="KAJ9143735.1"/>
    </source>
</evidence>
<dbReference type="Pfam" id="PF00096">
    <property type="entry name" value="zf-C2H2"/>
    <property type="match status" value="4"/>
</dbReference>
<feature type="compositionally biased region" description="Polar residues" evidence="6">
    <location>
        <begin position="8"/>
        <end position="22"/>
    </location>
</feature>
<proteinExistence type="predicted"/>
<evidence type="ECO:0000313" key="9">
    <source>
        <dbReference type="Proteomes" id="UP001174694"/>
    </source>
</evidence>
<evidence type="ECO:0000256" key="6">
    <source>
        <dbReference type="SAM" id="MobiDB-lite"/>
    </source>
</evidence>
<keyword evidence="1" id="KW-0479">Metal-binding</keyword>
<evidence type="ECO:0000256" key="4">
    <source>
        <dbReference type="ARBA" id="ARBA00022833"/>
    </source>
</evidence>
<dbReference type="AlphaFoldDB" id="A0AA38RWG5"/>
<evidence type="ECO:0000256" key="5">
    <source>
        <dbReference type="PROSITE-ProRule" id="PRU00042"/>
    </source>
</evidence>
<dbReference type="PROSITE" id="PS50157">
    <property type="entry name" value="ZINC_FINGER_C2H2_2"/>
    <property type="match status" value="4"/>
</dbReference>
<dbReference type="InterPro" id="IPR036236">
    <property type="entry name" value="Znf_C2H2_sf"/>
</dbReference>
<dbReference type="Proteomes" id="UP001174694">
    <property type="component" value="Unassembled WGS sequence"/>
</dbReference>
<dbReference type="InterPro" id="IPR013087">
    <property type="entry name" value="Znf_C2H2_type"/>
</dbReference>
<keyword evidence="2" id="KW-0677">Repeat</keyword>
<evidence type="ECO:0000256" key="3">
    <source>
        <dbReference type="ARBA" id="ARBA00022771"/>
    </source>
</evidence>
<evidence type="ECO:0000259" key="7">
    <source>
        <dbReference type="PROSITE" id="PS50157"/>
    </source>
</evidence>
<evidence type="ECO:0000256" key="2">
    <source>
        <dbReference type="ARBA" id="ARBA00022737"/>
    </source>
</evidence>
<protein>
    <submittedName>
        <fullName evidence="8">Finger protein azf1</fullName>
    </submittedName>
</protein>
<dbReference type="SMART" id="SM00355">
    <property type="entry name" value="ZnF_C2H2"/>
    <property type="match status" value="4"/>
</dbReference>
<accession>A0AA38RWG5</accession>
<dbReference type="GO" id="GO:0000978">
    <property type="term" value="F:RNA polymerase II cis-regulatory region sequence-specific DNA binding"/>
    <property type="evidence" value="ECO:0007669"/>
    <property type="project" value="TreeGrafter"/>
</dbReference>
<gene>
    <name evidence="8" type="ORF">NKR23_g6347</name>
</gene>
<feature type="compositionally biased region" description="Polar residues" evidence="6">
    <location>
        <begin position="140"/>
        <end position="154"/>
    </location>
</feature>
<dbReference type="GO" id="GO:0000981">
    <property type="term" value="F:DNA-binding transcription factor activity, RNA polymerase II-specific"/>
    <property type="evidence" value="ECO:0007669"/>
    <property type="project" value="UniProtKB-ARBA"/>
</dbReference>
<feature type="region of interest" description="Disordered" evidence="6">
    <location>
        <begin position="468"/>
        <end position="487"/>
    </location>
</feature>
<dbReference type="SUPFAM" id="SSF57667">
    <property type="entry name" value="beta-beta-alpha zinc fingers"/>
    <property type="match status" value="2"/>
</dbReference>
<keyword evidence="9" id="KW-1185">Reference proteome</keyword>
<dbReference type="FunFam" id="3.30.160.60:FF:000110">
    <property type="entry name" value="Zinc finger protein-like"/>
    <property type="match status" value="1"/>
</dbReference>
<comment type="caution">
    <text evidence="8">The sequence shown here is derived from an EMBL/GenBank/DDBJ whole genome shotgun (WGS) entry which is preliminary data.</text>
</comment>
<organism evidence="8 9">
    <name type="scientific">Pleurostoma richardsiae</name>
    <dbReference type="NCBI Taxonomy" id="41990"/>
    <lineage>
        <taxon>Eukaryota</taxon>
        <taxon>Fungi</taxon>
        <taxon>Dikarya</taxon>
        <taxon>Ascomycota</taxon>
        <taxon>Pezizomycotina</taxon>
        <taxon>Sordariomycetes</taxon>
        <taxon>Sordariomycetidae</taxon>
        <taxon>Calosphaeriales</taxon>
        <taxon>Pleurostomataceae</taxon>
        <taxon>Pleurostoma</taxon>
    </lineage>
</organism>
<feature type="domain" description="C2H2-type" evidence="7">
    <location>
        <begin position="321"/>
        <end position="346"/>
    </location>
</feature>
<dbReference type="EMBL" id="JANBVO010000018">
    <property type="protein sequence ID" value="KAJ9143735.1"/>
    <property type="molecule type" value="Genomic_DNA"/>
</dbReference>
<keyword evidence="4" id="KW-0862">Zinc</keyword>
<feature type="region of interest" description="Disordered" evidence="6">
    <location>
        <begin position="120"/>
        <end position="161"/>
    </location>
</feature>
<dbReference type="PANTHER" id="PTHR23235:SF120">
    <property type="entry name" value="KRUPPEL-LIKE FACTOR 15"/>
    <property type="match status" value="1"/>
</dbReference>
<feature type="domain" description="C2H2-type" evidence="7">
    <location>
        <begin position="263"/>
        <end position="292"/>
    </location>
</feature>
<dbReference type="PANTHER" id="PTHR23235">
    <property type="entry name" value="KRUEPPEL-LIKE TRANSCRIPTION FACTOR"/>
    <property type="match status" value="1"/>
</dbReference>
<reference evidence="8" key="1">
    <citation type="submission" date="2022-07" db="EMBL/GenBank/DDBJ databases">
        <title>Fungi with potential for degradation of polypropylene.</title>
        <authorList>
            <person name="Gostincar C."/>
        </authorList>
    </citation>
    <scope>NUCLEOTIDE SEQUENCE</scope>
    <source>
        <strain evidence="8">EXF-13308</strain>
    </source>
</reference>
<dbReference type="Gene3D" id="3.30.160.60">
    <property type="entry name" value="Classic Zinc Finger"/>
    <property type="match status" value="4"/>
</dbReference>
<dbReference type="GO" id="GO:0008270">
    <property type="term" value="F:zinc ion binding"/>
    <property type="evidence" value="ECO:0007669"/>
    <property type="project" value="UniProtKB-KW"/>
</dbReference>
<evidence type="ECO:0000256" key="1">
    <source>
        <dbReference type="ARBA" id="ARBA00022723"/>
    </source>
</evidence>
<feature type="domain" description="C2H2-type" evidence="7">
    <location>
        <begin position="233"/>
        <end position="262"/>
    </location>
</feature>
<keyword evidence="3 5" id="KW-0863">Zinc-finger</keyword>
<dbReference type="FunFam" id="3.30.160.60:FF:000072">
    <property type="entry name" value="zinc finger protein 143 isoform X1"/>
    <property type="match status" value="1"/>
</dbReference>
<sequence length="498" mass="55440">MGLVAQPPATQNWGRWPQQQSGPDFVMMDSPAMLHYDPRPVAPPALQPPVVSSPYVMANPYTSAPMTTMPAPVYPPQVPFGYAPYGEPVTTMDTSLKQEYHAATPPQAIPPIVSSETKMERGQDFSAEAPGMPPPYASMRRSSCTSPGQENTLTGLERSSPLSPIPVAKTVTFNSSVIGAPMVSFNTEVDALMKVIQAKTETEHIVKIAEDEQVPEPQKVPKQRRVKVIRKRFICDVPDCNKRFAQRAQLTTHMRCHNGERPYVCSFPGCNSSFGQHGNLKVHQRLHSGERPYACDQCHRRFAQRGNLNAHLETHKKTKRFVCKLDGCTKRFGQRGNLKAHQNKFHKATLRDLTAKFAHMTGQDMTTSQEDLEMWEYLATLYKNSNKGIKGRGKNRRVSTAVSMSPVSPVPNIQTQYHLQGPDCHPPMLLDYQQGLVNGGMNRGPGMMMTMAQPRDPHANYEMFDVSDDGSTGGSTNSGPIYQTNHGRGAYPFHNRMY</sequence>
<dbReference type="FunFam" id="3.30.160.60:FF:000125">
    <property type="entry name" value="Putative zinc finger protein 143"/>
    <property type="match status" value="1"/>
</dbReference>
<name>A0AA38RWG5_9PEZI</name>